<keyword evidence="2" id="KW-1185">Reference proteome</keyword>
<dbReference type="Proteomes" id="UP001447842">
    <property type="component" value="Chromosome"/>
</dbReference>
<evidence type="ECO:0000313" key="1">
    <source>
        <dbReference type="EMBL" id="XAU15939.1"/>
    </source>
</evidence>
<dbReference type="EMBL" id="CP147920">
    <property type="protein sequence ID" value="XAU15939.1"/>
    <property type="molecule type" value="Genomic_DNA"/>
</dbReference>
<accession>A0ABZ3HCB4</accession>
<gene>
    <name evidence="1" type="ORF">WCY31_04350</name>
</gene>
<proteinExistence type="predicted"/>
<dbReference type="RefSeq" id="WP_345971044.1">
    <property type="nucleotide sequence ID" value="NZ_CP147920.1"/>
</dbReference>
<evidence type="ECO:0008006" key="3">
    <source>
        <dbReference type="Google" id="ProtNLM"/>
    </source>
</evidence>
<organism evidence="1 2">
    <name type="scientific">Sulfurimonas diazotrophicus</name>
    <dbReference type="NCBI Taxonomy" id="3131939"/>
    <lineage>
        <taxon>Bacteria</taxon>
        <taxon>Pseudomonadati</taxon>
        <taxon>Campylobacterota</taxon>
        <taxon>Epsilonproteobacteria</taxon>
        <taxon>Campylobacterales</taxon>
        <taxon>Sulfurimonadaceae</taxon>
        <taxon>Sulfurimonas</taxon>
    </lineage>
</organism>
<name>A0ABZ3HCB4_9BACT</name>
<protein>
    <recommendedName>
        <fullName evidence="3">Tetratricopeptide repeat protein</fullName>
    </recommendedName>
</protein>
<evidence type="ECO:0000313" key="2">
    <source>
        <dbReference type="Proteomes" id="UP001447842"/>
    </source>
</evidence>
<sequence length="161" mass="17753">MDKTEALKAKILKAQEAADIAGLYVLEQEANECFDEKTLIAYYANILDLALENLTDALGAARRMQMTDVKDFATLRALYEYAVEHYSAGKAADAAALFEILAGLSDDARFSEAMTRHKAYAERIPDFGQFLDDAADLDATQRNGTFYISAFRIDDNGTGES</sequence>
<reference evidence="1 2" key="1">
    <citation type="submission" date="2024-03" db="EMBL/GenBank/DDBJ databases">
        <title>Sulfurimonas sp. HSL3-1.</title>
        <authorList>
            <person name="Wang S."/>
        </authorList>
    </citation>
    <scope>NUCLEOTIDE SEQUENCE [LARGE SCALE GENOMIC DNA]</scope>
    <source>
        <strain evidence="1 2">HSL3-1</strain>
    </source>
</reference>